<reference evidence="2" key="1">
    <citation type="submission" date="2023-08" db="EMBL/GenBank/DDBJ databases">
        <title>A de novo genome assembly of Solanum verrucosum Schlechtendal, a Mexican diploid species geographically isolated from the other diploid A-genome species in potato relatives.</title>
        <authorList>
            <person name="Hosaka K."/>
        </authorList>
    </citation>
    <scope>NUCLEOTIDE SEQUENCE</scope>
    <source>
        <tissue evidence="2">Young leaves</tissue>
    </source>
</reference>
<dbReference type="AlphaFoldDB" id="A0AAF0R303"/>
<dbReference type="PANTHER" id="PTHR45835:SF91">
    <property type="entry name" value="RETROTRANSPOSON, TY3-GYPSY SUBCLASS-LIKE PROTEIN"/>
    <property type="match status" value="1"/>
</dbReference>
<sequence length="186" mass="21902">MKVEHQKPGGLFQDISISTWKWEDFNMDIIVRLPRTRQQYDSSWVIVDRITKSAHFIFVKVSYKVEDYAKLYLREMVRSRRYPIGWFEVGEVALIRPELVHEAIKTVRPIRVKSRTSQSRQKSYADVRRRDLEFDVLDWVYLKISPMKGDSWMTQNSLTTNDSWPEQTIGPSTVRQSVSRGSGLES</sequence>
<dbReference type="EMBL" id="CP133617">
    <property type="protein sequence ID" value="WMV33703.1"/>
    <property type="molecule type" value="Genomic_DNA"/>
</dbReference>
<dbReference type="Proteomes" id="UP001234989">
    <property type="component" value="Chromosome 6"/>
</dbReference>
<accession>A0AAF0R303</accession>
<organism evidence="2 3">
    <name type="scientific">Solanum verrucosum</name>
    <dbReference type="NCBI Taxonomy" id="315347"/>
    <lineage>
        <taxon>Eukaryota</taxon>
        <taxon>Viridiplantae</taxon>
        <taxon>Streptophyta</taxon>
        <taxon>Embryophyta</taxon>
        <taxon>Tracheophyta</taxon>
        <taxon>Spermatophyta</taxon>
        <taxon>Magnoliopsida</taxon>
        <taxon>eudicotyledons</taxon>
        <taxon>Gunneridae</taxon>
        <taxon>Pentapetalae</taxon>
        <taxon>asterids</taxon>
        <taxon>lamiids</taxon>
        <taxon>Solanales</taxon>
        <taxon>Solanaceae</taxon>
        <taxon>Solanoideae</taxon>
        <taxon>Solaneae</taxon>
        <taxon>Solanum</taxon>
    </lineage>
</organism>
<name>A0AAF0R303_SOLVR</name>
<dbReference type="PANTHER" id="PTHR45835">
    <property type="entry name" value="YALI0A06105P"/>
    <property type="match status" value="1"/>
</dbReference>
<dbReference type="InterPro" id="IPR012337">
    <property type="entry name" value="RNaseH-like_sf"/>
</dbReference>
<evidence type="ECO:0000256" key="1">
    <source>
        <dbReference type="SAM" id="MobiDB-lite"/>
    </source>
</evidence>
<evidence type="ECO:0000313" key="2">
    <source>
        <dbReference type="EMBL" id="WMV33703.1"/>
    </source>
</evidence>
<dbReference type="SUPFAM" id="SSF53098">
    <property type="entry name" value="Ribonuclease H-like"/>
    <property type="match status" value="1"/>
</dbReference>
<proteinExistence type="predicted"/>
<gene>
    <name evidence="2" type="ORF">MTR67_027088</name>
</gene>
<feature type="region of interest" description="Disordered" evidence="1">
    <location>
        <begin position="161"/>
        <end position="186"/>
    </location>
</feature>
<protein>
    <recommendedName>
        <fullName evidence="4">Reverse transcriptase domain-containing protein</fullName>
    </recommendedName>
</protein>
<evidence type="ECO:0008006" key="4">
    <source>
        <dbReference type="Google" id="ProtNLM"/>
    </source>
</evidence>
<keyword evidence="3" id="KW-1185">Reference proteome</keyword>
<evidence type="ECO:0000313" key="3">
    <source>
        <dbReference type="Proteomes" id="UP001234989"/>
    </source>
</evidence>